<proteinExistence type="predicted"/>
<reference evidence="2" key="1">
    <citation type="journal article" date="2017" name="Nat. Ecol. Evol.">
        <title>Genome expansion and lineage-specific genetic innovations in the forest pathogenic fungi Armillaria.</title>
        <authorList>
            <person name="Sipos G."/>
            <person name="Prasanna A.N."/>
            <person name="Walter M.C."/>
            <person name="O'Connor E."/>
            <person name="Balint B."/>
            <person name="Krizsan K."/>
            <person name="Kiss B."/>
            <person name="Hess J."/>
            <person name="Varga T."/>
            <person name="Slot J."/>
            <person name="Riley R."/>
            <person name="Boka B."/>
            <person name="Rigling D."/>
            <person name="Barry K."/>
            <person name="Lee J."/>
            <person name="Mihaltcheva S."/>
            <person name="LaButti K."/>
            <person name="Lipzen A."/>
            <person name="Waldron R."/>
            <person name="Moloney N.M."/>
            <person name="Sperisen C."/>
            <person name="Kredics L."/>
            <person name="Vagvoelgyi C."/>
            <person name="Patrignani A."/>
            <person name="Fitzpatrick D."/>
            <person name="Nagy I."/>
            <person name="Doyle S."/>
            <person name="Anderson J.B."/>
            <person name="Grigoriev I.V."/>
            <person name="Gueldener U."/>
            <person name="Muensterkoetter M."/>
            <person name="Nagy L.G."/>
        </authorList>
    </citation>
    <scope>NUCLEOTIDE SEQUENCE [LARGE SCALE GENOMIC DNA]</scope>
    <source>
        <strain evidence="2">C18/9</strain>
    </source>
</reference>
<gene>
    <name evidence="1" type="ORF">ARMOST_13975</name>
</gene>
<protein>
    <submittedName>
        <fullName evidence="1">Uncharacterized protein</fullName>
    </submittedName>
</protein>
<dbReference type="Proteomes" id="UP000219338">
    <property type="component" value="Unassembled WGS sequence"/>
</dbReference>
<dbReference type="EMBL" id="FUEG01000012">
    <property type="protein sequence ID" value="SJL10587.1"/>
    <property type="molecule type" value="Genomic_DNA"/>
</dbReference>
<keyword evidence="2" id="KW-1185">Reference proteome</keyword>
<sequence>MAFSLLLRSELFFGARTSTPIQPASRPRLGKWDMQAVVLSADSDAFARPSASLKLLTRWLPIREVDCSPFQVDARHAQDNAQLKFLQVAIYFRGSFLSASILAWTGPSSSCYIFFELGHEVRTTTSSSTKPCSQHRFSTGTADAELVALGRLAPRSFSSTATLDDPNKHALLDSLPPHLNVAHEYEGFMTTTCTPNLSPATNAALDPIPVLNDELGSRWVMSVADTAGRLSIHTGCSKAHSLSSSLAFVPPHVAVCGKTRVVLTPSGRLHTLCSRSVNGSFTPRTPLLSGYLALPSAGDEYPPTRAHGVNFSDIFQTSRHPRSRSL</sequence>
<name>A0A284RPA7_ARMOS</name>
<dbReference type="AlphaFoldDB" id="A0A284RPA7"/>
<accession>A0A284RPA7</accession>
<evidence type="ECO:0000313" key="2">
    <source>
        <dbReference type="Proteomes" id="UP000219338"/>
    </source>
</evidence>
<organism evidence="1 2">
    <name type="scientific">Armillaria ostoyae</name>
    <name type="common">Armillaria root rot fungus</name>
    <dbReference type="NCBI Taxonomy" id="47428"/>
    <lineage>
        <taxon>Eukaryota</taxon>
        <taxon>Fungi</taxon>
        <taxon>Dikarya</taxon>
        <taxon>Basidiomycota</taxon>
        <taxon>Agaricomycotina</taxon>
        <taxon>Agaricomycetes</taxon>
        <taxon>Agaricomycetidae</taxon>
        <taxon>Agaricales</taxon>
        <taxon>Marasmiineae</taxon>
        <taxon>Physalacriaceae</taxon>
        <taxon>Armillaria</taxon>
    </lineage>
</organism>
<evidence type="ECO:0000313" key="1">
    <source>
        <dbReference type="EMBL" id="SJL10587.1"/>
    </source>
</evidence>